<protein>
    <recommendedName>
        <fullName evidence="7">Protein phosphatase with EF-hand domain 2</fullName>
    </recommendedName>
</protein>
<dbReference type="InterPro" id="IPR051134">
    <property type="entry name" value="PPP_phosphatase"/>
</dbReference>
<comment type="cofactor">
    <cofactor evidence="1">
        <name>Mn(2+)</name>
        <dbReference type="ChEBI" id="CHEBI:29035"/>
    </cofactor>
</comment>
<evidence type="ECO:0000313" key="6">
    <source>
        <dbReference type="Proteomes" id="UP000823872"/>
    </source>
</evidence>
<reference evidence="5" key="3">
    <citation type="submission" date="2025-09" db="UniProtKB">
        <authorList>
            <consortium name="Ensembl"/>
        </authorList>
    </citation>
    <scope>IDENTIFICATION</scope>
    <source>
        <strain evidence="5">breed Abyssinian</strain>
    </source>
</reference>
<dbReference type="Proteomes" id="UP000823872">
    <property type="component" value="Chromosome B1"/>
</dbReference>
<evidence type="ECO:0000256" key="1">
    <source>
        <dbReference type="ARBA" id="ARBA00001936"/>
    </source>
</evidence>
<evidence type="ECO:0000256" key="2">
    <source>
        <dbReference type="ARBA" id="ARBA00022723"/>
    </source>
</evidence>
<gene>
    <name evidence="5" type="primary">PPEF2</name>
</gene>
<keyword evidence="6" id="KW-1185">Reference proteome</keyword>
<keyword evidence="2" id="KW-0479">Metal-binding</keyword>
<sequence length="182" mass="21462">MGSGTSTQHHFAFQNAEKAFKAAALIQRWYRRYMARLEMRRHCTWRIFQSIEYAGQQDQVKLHDFFSYLVDHFTPNSNHERDFLDRMFTEDRFPQGSEMEKFGDYESIEVPDNYTGPRLSFPLLPDHATALVEAFRLKQIVSTMRHKTRKENGKQVKKEEANQKSSAGRPTPWFLPQSRSLP</sequence>
<reference evidence="5 6" key="1">
    <citation type="submission" date="2021-02" db="EMBL/GenBank/DDBJ databases">
        <title>Safari Cat Assemblies.</title>
        <authorList>
            <person name="Bredemeyer K.R."/>
            <person name="Murphy W.J."/>
        </authorList>
    </citation>
    <scope>NUCLEOTIDE SEQUENCE [LARGE SCALE GENOMIC DNA]</scope>
</reference>
<feature type="compositionally biased region" description="Basic and acidic residues" evidence="4">
    <location>
        <begin position="150"/>
        <end position="162"/>
    </location>
</feature>
<dbReference type="GeneTree" id="ENSGT00940000157870"/>
<proteinExistence type="predicted"/>
<evidence type="ECO:0000256" key="4">
    <source>
        <dbReference type="SAM" id="MobiDB-lite"/>
    </source>
</evidence>
<accession>A0ABI7X5M6</accession>
<evidence type="ECO:0000256" key="3">
    <source>
        <dbReference type="ARBA" id="ARBA00023211"/>
    </source>
</evidence>
<evidence type="ECO:0000313" key="5">
    <source>
        <dbReference type="Ensembl" id="ENSFCTP00005017236.1"/>
    </source>
</evidence>
<name>A0ABI7X5M6_FELCA</name>
<keyword evidence="3" id="KW-0464">Manganese</keyword>
<dbReference type="PANTHER" id="PTHR45668:SF2">
    <property type="entry name" value="SERINE_THREONINE-PROTEIN PHOSPHATASE WITH EF-HANDS 2"/>
    <property type="match status" value="1"/>
</dbReference>
<dbReference type="CDD" id="cd23767">
    <property type="entry name" value="IQCD"/>
    <property type="match status" value="1"/>
</dbReference>
<evidence type="ECO:0008006" key="7">
    <source>
        <dbReference type="Google" id="ProtNLM"/>
    </source>
</evidence>
<reference evidence="5" key="2">
    <citation type="submission" date="2025-08" db="UniProtKB">
        <authorList>
            <consortium name="Ensembl"/>
        </authorList>
    </citation>
    <scope>IDENTIFICATION</scope>
    <source>
        <strain evidence="5">breed Abyssinian</strain>
    </source>
</reference>
<organism evidence="5 6">
    <name type="scientific">Felis catus</name>
    <name type="common">Cat</name>
    <name type="synonym">Felis silvestris catus</name>
    <dbReference type="NCBI Taxonomy" id="9685"/>
    <lineage>
        <taxon>Eukaryota</taxon>
        <taxon>Metazoa</taxon>
        <taxon>Chordata</taxon>
        <taxon>Craniata</taxon>
        <taxon>Vertebrata</taxon>
        <taxon>Euteleostomi</taxon>
        <taxon>Mammalia</taxon>
        <taxon>Eutheria</taxon>
        <taxon>Laurasiatheria</taxon>
        <taxon>Carnivora</taxon>
        <taxon>Feliformia</taxon>
        <taxon>Felidae</taxon>
        <taxon>Felinae</taxon>
        <taxon>Felis</taxon>
    </lineage>
</organism>
<dbReference type="PANTHER" id="PTHR45668">
    <property type="entry name" value="SERINE/THREONINE-PROTEIN PHOSPHATASE 5-RELATED"/>
    <property type="match status" value="1"/>
</dbReference>
<dbReference type="Ensembl" id="ENSFCTT00005026599.1">
    <property type="protein sequence ID" value="ENSFCTP00005017236.1"/>
    <property type="gene ID" value="ENSFCTG00005009536.1"/>
</dbReference>
<feature type="region of interest" description="Disordered" evidence="4">
    <location>
        <begin position="145"/>
        <end position="182"/>
    </location>
</feature>